<feature type="compositionally biased region" description="Basic and acidic residues" evidence="5">
    <location>
        <begin position="596"/>
        <end position="612"/>
    </location>
</feature>
<evidence type="ECO:0000313" key="8">
    <source>
        <dbReference type="Proteomes" id="UP001447188"/>
    </source>
</evidence>
<protein>
    <recommendedName>
        <fullName evidence="2">histone deacetylase</fullName>
        <ecNumber evidence="2">3.5.1.98</ecNumber>
    </recommendedName>
</protein>
<feature type="compositionally biased region" description="Acidic residues" evidence="5">
    <location>
        <begin position="386"/>
        <end position="396"/>
    </location>
</feature>
<dbReference type="Proteomes" id="UP001447188">
    <property type="component" value="Unassembled WGS sequence"/>
</dbReference>
<feature type="compositionally biased region" description="Acidic residues" evidence="5">
    <location>
        <begin position="348"/>
        <end position="365"/>
    </location>
</feature>
<evidence type="ECO:0000256" key="2">
    <source>
        <dbReference type="ARBA" id="ARBA00012111"/>
    </source>
</evidence>
<feature type="compositionally biased region" description="Basic and acidic residues" evidence="5">
    <location>
        <begin position="366"/>
        <end position="385"/>
    </location>
</feature>
<dbReference type="InterPro" id="IPR023801">
    <property type="entry name" value="His_deacetylse_dom"/>
</dbReference>
<feature type="compositionally biased region" description="Low complexity" evidence="5">
    <location>
        <begin position="585"/>
        <end position="595"/>
    </location>
</feature>
<dbReference type="InterPro" id="IPR023696">
    <property type="entry name" value="Ureohydrolase_dom_sf"/>
</dbReference>
<feature type="compositionally biased region" description="Low complexity" evidence="5">
    <location>
        <begin position="529"/>
        <end position="543"/>
    </location>
</feature>
<keyword evidence="4" id="KW-0156">Chromatin regulator</keyword>
<keyword evidence="8" id="KW-1185">Reference proteome</keyword>
<feature type="compositionally biased region" description="Basic and acidic residues" evidence="5">
    <location>
        <begin position="544"/>
        <end position="553"/>
    </location>
</feature>
<feature type="compositionally biased region" description="Acidic residues" evidence="5">
    <location>
        <begin position="477"/>
        <end position="486"/>
    </location>
</feature>
<dbReference type="InterPro" id="IPR000286">
    <property type="entry name" value="HDACs"/>
</dbReference>
<organism evidence="7 8">
    <name type="scientific">Discina gigas</name>
    <dbReference type="NCBI Taxonomy" id="1032678"/>
    <lineage>
        <taxon>Eukaryota</taxon>
        <taxon>Fungi</taxon>
        <taxon>Dikarya</taxon>
        <taxon>Ascomycota</taxon>
        <taxon>Pezizomycotina</taxon>
        <taxon>Pezizomycetes</taxon>
        <taxon>Pezizales</taxon>
        <taxon>Discinaceae</taxon>
        <taxon>Discina</taxon>
    </lineage>
</organism>
<dbReference type="GO" id="GO:0141221">
    <property type="term" value="F:histone deacetylase activity, hydrolytic mechanism"/>
    <property type="evidence" value="ECO:0007669"/>
    <property type="project" value="UniProtKB-EC"/>
</dbReference>
<dbReference type="EC" id="3.5.1.98" evidence="2"/>
<evidence type="ECO:0000256" key="1">
    <source>
        <dbReference type="ARBA" id="ARBA00006457"/>
    </source>
</evidence>
<proteinExistence type="inferred from homology"/>
<dbReference type="EMBL" id="JBBBZM010000212">
    <property type="protein sequence ID" value="KAL0631780.1"/>
    <property type="molecule type" value="Genomic_DNA"/>
</dbReference>
<feature type="domain" description="Histone deacetylase" evidence="6">
    <location>
        <begin position="4"/>
        <end position="275"/>
    </location>
</feature>
<dbReference type="PANTHER" id="PTHR10625">
    <property type="entry name" value="HISTONE DEACETYLASE HDAC1-RELATED"/>
    <property type="match status" value="1"/>
</dbReference>
<dbReference type="InterPro" id="IPR003084">
    <property type="entry name" value="HDAC_I/II"/>
</dbReference>
<accession>A0ABR3G7N0</accession>
<evidence type="ECO:0000259" key="6">
    <source>
        <dbReference type="Pfam" id="PF00850"/>
    </source>
</evidence>
<dbReference type="PANTHER" id="PTHR10625:SF10">
    <property type="entry name" value="HISTONE DEACETYLASE HDAC1"/>
    <property type="match status" value="1"/>
</dbReference>
<comment type="similarity">
    <text evidence="1">Belongs to the histone deacetylase family. HD type 1 subfamily.</text>
</comment>
<dbReference type="Gene3D" id="3.40.800.20">
    <property type="entry name" value="Histone deacetylase domain"/>
    <property type="match status" value="1"/>
</dbReference>
<feature type="region of interest" description="Disordered" evidence="5">
    <location>
        <begin position="343"/>
        <end position="612"/>
    </location>
</feature>
<dbReference type="InterPro" id="IPR037138">
    <property type="entry name" value="His_deacetylse_dom_sf"/>
</dbReference>
<evidence type="ECO:0000256" key="5">
    <source>
        <dbReference type="SAM" id="MobiDB-lite"/>
    </source>
</evidence>
<name>A0ABR3G7N0_9PEZI</name>
<gene>
    <name evidence="7" type="primary">RPD3</name>
    <name evidence="7" type="ORF">Q9L58_009349</name>
</gene>
<evidence type="ECO:0000256" key="3">
    <source>
        <dbReference type="ARBA" id="ARBA00022801"/>
    </source>
</evidence>
<dbReference type="SUPFAM" id="SSF52768">
    <property type="entry name" value="Arginase/deacetylase"/>
    <property type="match status" value="1"/>
</dbReference>
<dbReference type="Pfam" id="PF00850">
    <property type="entry name" value="Hist_deacetyl"/>
    <property type="match status" value="1"/>
</dbReference>
<reference evidence="7 8" key="1">
    <citation type="submission" date="2024-02" db="EMBL/GenBank/DDBJ databases">
        <title>Discinaceae phylogenomics.</title>
        <authorList>
            <person name="Dirks A.C."/>
            <person name="James T.Y."/>
        </authorList>
    </citation>
    <scope>NUCLEOTIDE SEQUENCE [LARGE SCALE GENOMIC DNA]</scope>
    <source>
        <strain evidence="7 8">ACD0624</strain>
    </source>
</reference>
<dbReference type="PRINTS" id="PR01271">
    <property type="entry name" value="HISDACETLASE"/>
</dbReference>
<dbReference type="PRINTS" id="PR01270">
    <property type="entry name" value="HDASUPER"/>
</dbReference>
<comment type="caution">
    <text evidence="7">The sequence shown here is derived from an EMBL/GenBank/DDBJ whole genome shotgun (WGS) entry which is preliminary data.</text>
</comment>
<evidence type="ECO:0000256" key="4">
    <source>
        <dbReference type="ARBA" id="ARBA00022853"/>
    </source>
</evidence>
<evidence type="ECO:0000313" key="7">
    <source>
        <dbReference type="EMBL" id="KAL0631780.1"/>
    </source>
</evidence>
<sequence length="612" mass="67222">MNYGLYKKMEIYVPKPATKQEMCQFHTDEYVDFLSKVTPDNMDQYAKEQGKYNVGDDCPVFDGLFEFCGISGGGSMEGAARLNRGKCDIAINWAGGLHHAKKSEASGFCYINDIVLGIIELLRYKQRVLYIDIDVHHGDGVEEAFYTTDRVMTVSFHKYGEYFPGTGELRDIGVGQGKHYAVNFPLRDGITDITYKEVFEPVIGHVMEYYRPEAIVLQCGADSLSGDRLGCFNLSMAGHANCVEFVKKFNIPTLVVGGGGYTMRNVSRAWTYETGILVGQKVGPDLPYSDFYEYFGPDYELDVRPSNMENLNSREYLEKIKTAVLANLERTRHAPSVQLTDVGKGLTEAEEENDAMLDDEEEDGAGMDRRHTQRRWDRTIEKDGELMSDSEDEDMENSLGVRRQGKKRRRNDGVWKDGSASASGIATPIGGRGSDGSEAGSRGSSGKGRKDDAEQEDTAQTMGEYDEELETVRREVEEEPGDDVEMRDEVPAVQDDQEMMDAVPIVVTESEPKAAPLPPPPEKIETVKTEPVVTPAAVPATPEAADKVDDKNDTITVAAPPSAAPPKPMENSGMGANAIPGLTLAQAAEDAAAAARRAEDVAKEGREGGHKV</sequence>
<keyword evidence="3 7" id="KW-0378">Hydrolase</keyword>